<keyword evidence="1" id="KW-1133">Transmembrane helix</keyword>
<keyword evidence="3" id="KW-1185">Reference proteome</keyword>
<name>A0A1I1JAG1_9BURK</name>
<reference evidence="3" key="1">
    <citation type="submission" date="2016-10" db="EMBL/GenBank/DDBJ databases">
        <authorList>
            <person name="Varghese N."/>
            <person name="Submissions S."/>
        </authorList>
    </citation>
    <scope>NUCLEOTIDE SEQUENCE [LARGE SCALE GENOMIC DNA]</scope>
    <source>
        <strain evidence="3">CGMCC 1.12041</strain>
    </source>
</reference>
<sequence>MRKLTFISTIYIISWIGILYACKSFGVPGDYITSGTAAAVGYFAYLVYEIDQINKLKSAAKTVVLDVRNAEEALNAVRGGANYVAWSKVGIIETNWPTLKQYFITLLTTDEFRCYEQFFHAWSELGAAKKRFEELQYAGLLSKSEYVQQRLLDLENVPPADLEAKRSLIINRLNNEQFLFEPGLPQQQLAHFLTSLQPISCTTGFEKLRRLAGMR</sequence>
<dbReference type="AlphaFoldDB" id="A0A1I1JAG1"/>
<proteinExistence type="predicted"/>
<keyword evidence="1" id="KW-0472">Membrane</keyword>
<dbReference type="Proteomes" id="UP000198639">
    <property type="component" value="Unassembled WGS sequence"/>
</dbReference>
<evidence type="ECO:0000313" key="2">
    <source>
        <dbReference type="EMBL" id="SFC45446.1"/>
    </source>
</evidence>
<evidence type="ECO:0000256" key="1">
    <source>
        <dbReference type="SAM" id="Phobius"/>
    </source>
</evidence>
<gene>
    <name evidence="2" type="ORF">SAMN05216204_106123</name>
</gene>
<feature type="transmembrane region" description="Helical" evidence="1">
    <location>
        <begin position="31"/>
        <end position="48"/>
    </location>
</feature>
<accession>A0A1I1JAG1</accession>
<protein>
    <submittedName>
        <fullName evidence="2">Uncharacterized protein</fullName>
    </submittedName>
</protein>
<dbReference type="EMBL" id="FOLD01000006">
    <property type="protein sequence ID" value="SFC45446.1"/>
    <property type="molecule type" value="Genomic_DNA"/>
</dbReference>
<keyword evidence="1" id="KW-0812">Transmembrane</keyword>
<organism evidence="2 3">
    <name type="scientific">Massilia yuzhufengensis</name>
    <dbReference type="NCBI Taxonomy" id="1164594"/>
    <lineage>
        <taxon>Bacteria</taxon>
        <taxon>Pseudomonadati</taxon>
        <taxon>Pseudomonadota</taxon>
        <taxon>Betaproteobacteria</taxon>
        <taxon>Burkholderiales</taxon>
        <taxon>Oxalobacteraceae</taxon>
        <taxon>Telluria group</taxon>
        <taxon>Massilia</taxon>
    </lineage>
</organism>
<evidence type="ECO:0000313" key="3">
    <source>
        <dbReference type="Proteomes" id="UP000198639"/>
    </source>
</evidence>
<dbReference type="PROSITE" id="PS51257">
    <property type="entry name" value="PROKAR_LIPOPROTEIN"/>
    <property type="match status" value="1"/>
</dbReference>
<dbReference type="RefSeq" id="WP_143084527.1">
    <property type="nucleotide sequence ID" value="NZ_FOLD01000006.1"/>
</dbReference>